<dbReference type="PANTHER" id="PTHR43155:SF1">
    <property type="entry name" value="3'3'-CGAMP-SPECIFIC PHOSPHODIESTERASE 1"/>
    <property type="match status" value="1"/>
</dbReference>
<dbReference type="InterPro" id="IPR006675">
    <property type="entry name" value="HDIG_dom"/>
</dbReference>
<dbReference type="Proteomes" id="UP001524570">
    <property type="component" value="Unassembled WGS sequence"/>
</dbReference>
<sequence>MDSQHIDLHRSIISLSCALDLVGIDEVKHGKRVAMMAWHIAGKLDWSAVDRLSILYAGMLHDCGVAKVREHRHLTESLEWDGAEAHCLRGAEYLQACPPLAYLAEEIRYHHTRWEQLIELRLAPRVRLRANLLFLADRIDVLQAPYLASEQILVAAPQIVERLLSYSGSLFAPDLLAAFAELAKSQAFWLAMDPDYLDEDLRELGRDLPTVDLAYPSLREMARLFSRVVDAKSPYTEQHSERVAQISRQLALDMGVTGCDLEQVEIAGLLHDIGKLRVSEDIIDKPGSLTAAERACMQRHSYDTYRILQRVFTDSKIPQWAGLHHENLRGEGYPFKTIGKSLELECRIISVADIFQALAQSRPYREGMLLADIIEHLRQRVVEGVLDGEVVAKLMDNADVYYELAQGNCSLDFNGS</sequence>
<evidence type="ECO:0000313" key="3">
    <source>
        <dbReference type="Proteomes" id="UP001524570"/>
    </source>
</evidence>
<dbReference type="CDD" id="cd00077">
    <property type="entry name" value="HDc"/>
    <property type="match status" value="2"/>
</dbReference>
<dbReference type="NCBIfam" id="TIGR00277">
    <property type="entry name" value="HDIG"/>
    <property type="match status" value="1"/>
</dbReference>
<dbReference type="Pfam" id="PF01966">
    <property type="entry name" value="HD"/>
    <property type="match status" value="1"/>
</dbReference>
<dbReference type="PROSITE" id="PS51832">
    <property type="entry name" value="HD_GYP"/>
    <property type="match status" value="1"/>
</dbReference>
<evidence type="ECO:0000313" key="2">
    <source>
        <dbReference type="EMBL" id="MCQ8118097.1"/>
    </source>
</evidence>
<dbReference type="PANTHER" id="PTHR43155">
    <property type="entry name" value="CYCLIC DI-GMP PHOSPHODIESTERASE PA4108-RELATED"/>
    <property type="match status" value="1"/>
</dbReference>
<keyword evidence="3" id="KW-1185">Reference proteome</keyword>
<protein>
    <submittedName>
        <fullName evidence="2">HD domain-containing protein</fullName>
    </submittedName>
</protein>
<dbReference type="RefSeq" id="WP_256607159.1">
    <property type="nucleotide sequence ID" value="NZ_JANIBL010000033.1"/>
</dbReference>
<dbReference type="SMART" id="SM00471">
    <property type="entry name" value="HDc"/>
    <property type="match status" value="2"/>
</dbReference>
<reference evidence="2 3" key="1">
    <citation type="submission" date="2022-07" db="EMBL/GenBank/DDBJ databases">
        <title>Methylomonas rivi sp. nov., Methylomonas rosea sp. nov., Methylomonas aureus sp. nov. and Methylomonas subterranea sp. nov., four novel methanotrophs isolated from a freshwater creek and the deep terrestrial subsurface.</title>
        <authorList>
            <person name="Abin C."/>
            <person name="Sankaranarayanan K."/>
            <person name="Garner C."/>
            <person name="Sindelar R."/>
            <person name="Kotary K."/>
            <person name="Garner R."/>
            <person name="Barclay S."/>
            <person name="Lawson P."/>
            <person name="Krumholz L."/>
        </authorList>
    </citation>
    <scope>NUCLEOTIDE SEQUENCE [LARGE SCALE GENOMIC DNA]</scope>
    <source>
        <strain evidence="2 3">WSC-7</strain>
    </source>
</reference>
<accession>A0ABT1TUE0</accession>
<dbReference type="Gene3D" id="1.10.3210.10">
    <property type="entry name" value="Hypothetical protein af1432"/>
    <property type="match status" value="2"/>
</dbReference>
<evidence type="ECO:0000259" key="1">
    <source>
        <dbReference type="PROSITE" id="PS51832"/>
    </source>
</evidence>
<gene>
    <name evidence="2" type="ORF">NP589_11730</name>
</gene>
<dbReference type="Pfam" id="PF13487">
    <property type="entry name" value="HD_5"/>
    <property type="match status" value="1"/>
</dbReference>
<name>A0ABT1TUE0_9GAMM</name>
<proteinExistence type="predicted"/>
<dbReference type="InterPro" id="IPR006674">
    <property type="entry name" value="HD_domain"/>
</dbReference>
<dbReference type="InterPro" id="IPR037522">
    <property type="entry name" value="HD_GYP_dom"/>
</dbReference>
<organism evidence="2 3">
    <name type="scientific">Methylomonas rosea</name>
    <dbReference type="NCBI Taxonomy" id="2952227"/>
    <lineage>
        <taxon>Bacteria</taxon>
        <taxon>Pseudomonadati</taxon>
        <taxon>Pseudomonadota</taxon>
        <taxon>Gammaproteobacteria</taxon>
        <taxon>Methylococcales</taxon>
        <taxon>Methylococcaceae</taxon>
        <taxon>Methylomonas</taxon>
    </lineage>
</organism>
<feature type="domain" description="HD-GYP" evidence="1">
    <location>
        <begin position="214"/>
        <end position="410"/>
    </location>
</feature>
<dbReference type="InterPro" id="IPR003607">
    <property type="entry name" value="HD/PDEase_dom"/>
</dbReference>
<dbReference type="EMBL" id="JANIBL010000033">
    <property type="protein sequence ID" value="MCQ8118097.1"/>
    <property type="molecule type" value="Genomic_DNA"/>
</dbReference>
<dbReference type="SUPFAM" id="SSF109604">
    <property type="entry name" value="HD-domain/PDEase-like"/>
    <property type="match status" value="2"/>
</dbReference>
<comment type="caution">
    <text evidence="2">The sequence shown here is derived from an EMBL/GenBank/DDBJ whole genome shotgun (WGS) entry which is preliminary data.</text>
</comment>